<dbReference type="InterPro" id="IPR018247">
    <property type="entry name" value="EF_Hand_1_Ca_BS"/>
</dbReference>
<feature type="compositionally biased region" description="Acidic residues" evidence="1">
    <location>
        <begin position="446"/>
        <end position="467"/>
    </location>
</feature>
<gene>
    <name evidence="4" type="ORF">MICPUN_58794</name>
</gene>
<feature type="transmembrane region" description="Helical" evidence="2">
    <location>
        <begin position="482"/>
        <end position="500"/>
    </location>
</feature>
<accession>C1E6V9</accession>
<proteinExistence type="predicted"/>
<dbReference type="KEGG" id="mis:MICPUN_58794"/>
<dbReference type="GeneID" id="8243529"/>
<dbReference type="InParanoid" id="C1E6V9"/>
<keyword evidence="5" id="KW-1185">Reference proteome</keyword>
<dbReference type="RefSeq" id="XP_002502616.1">
    <property type="nucleotide sequence ID" value="XM_002502570.1"/>
</dbReference>
<reference evidence="4 5" key="1">
    <citation type="journal article" date="2009" name="Science">
        <title>Green evolution and dynamic adaptations revealed by genomes of the marine picoeukaryotes Micromonas.</title>
        <authorList>
            <person name="Worden A.Z."/>
            <person name="Lee J.H."/>
            <person name="Mock T."/>
            <person name="Rouze P."/>
            <person name="Simmons M.P."/>
            <person name="Aerts A.L."/>
            <person name="Allen A.E."/>
            <person name="Cuvelier M.L."/>
            <person name="Derelle E."/>
            <person name="Everett M.V."/>
            <person name="Foulon E."/>
            <person name="Grimwood J."/>
            <person name="Gundlach H."/>
            <person name="Henrissat B."/>
            <person name="Napoli C."/>
            <person name="McDonald S.M."/>
            <person name="Parker M.S."/>
            <person name="Rombauts S."/>
            <person name="Salamov A."/>
            <person name="Von Dassow P."/>
            <person name="Badger J.H."/>
            <person name="Coutinho P.M."/>
            <person name="Demir E."/>
            <person name="Dubchak I."/>
            <person name="Gentemann C."/>
            <person name="Eikrem W."/>
            <person name="Gready J.E."/>
            <person name="John U."/>
            <person name="Lanier W."/>
            <person name="Lindquist E.A."/>
            <person name="Lucas S."/>
            <person name="Mayer K.F."/>
            <person name="Moreau H."/>
            <person name="Not F."/>
            <person name="Otillar R."/>
            <person name="Panaud O."/>
            <person name="Pangilinan J."/>
            <person name="Paulsen I."/>
            <person name="Piegu B."/>
            <person name="Poliakov A."/>
            <person name="Robbens S."/>
            <person name="Schmutz J."/>
            <person name="Toulza E."/>
            <person name="Wyss T."/>
            <person name="Zelensky A."/>
            <person name="Zhou K."/>
            <person name="Armbrust E.V."/>
            <person name="Bhattacharya D."/>
            <person name="Goodenough U.W."/>
            <person name="Van de Peer Y."/>
            <person name="Grigoriev I.V."/>
        </authorList>
    </citation>
    <scope>NUCLEOTIDE SEQUENCE [LARGE SCALE GENOMIC DNA]</scope>
    <source>
        <strain evidence="5">RCC299 / NOUM17</strain>
    </source>
</reference>
<dbReference type="PROSITE" id="PS00018">
    <property type="entry name" value="EF_HAND_1"/>
    <property type="match status" value="1"/>
</dbReference>
<dbReference type="InterPro" id="IPR027417">
    <property type="entry name" value="P-loop_NTPase"/>
</dbReference>
<evidence type="ECO:0000313" key="5">
    <source>
        <dbReference type="Proteomes" id="UP000002009"/>
    </source>
</evidence>
<feature type="compositionally biased region" description="Basic and acidic residues" evidence="1">
    <location>
        <begin position="196"/>
        <end position="207"/>
    </location>
</feature>
<keyword evidence="2" id="KW-0472">Membrane</keyword>
<keyword evidence="2" id="KW-0812">Transmembrane</keyword>
<dbReference type="SUPFAM" id="SSF52540">
    <property type="entry name" value="P-loop containing nucleoside triphosphate hydrolases"/>
    <property type="match status" value="1"/>
</dbReference>
<sequence>MAPRGPVRVAICGPPGAGKTALARAAASAAGVGPAGHGADFHARRHHSDGWGRNARSTAPPATIPAHLAGPDDDDDRAVMLLDTPGWAPSSGGGGGANGTVPTSCPPLASLVPHLRGVARDADVVVLAYDAGGTTREVTERINALSSLWLPALREALQRPRRRARRRSGSQPSEMGDNDDEDDEGTRRIPVVVAGCRRDARRGEDAGGRTPVTNGANGVGRSDDDAGRADGAPAADKPKKPKPNLKPNPKTAAPGASNDANGGGGGGGDGDVDVEAALLALMDAWREIESCVECSARTGFNALKTVRLARRGAIFPVAPLLQTQPSSSDPSSSPGQIAELSARCTRALADVFHAHDVDGDGALADVDLVRMQRRAFGVAPAPGELDGLKRTCADATNGAGVVTLDGDHTGLTLRGFLYAHGLFVAKGRAETTWTLLRAHGYDDDLEPIVDDGEAGEDGEGEEDGDGEGEARGFPSKTPAVDVAAYLAAGAVLAGAAVFAFRTTGGRDARPPGGFITSECFH</sequence>
<dbReference type="OrthoDB" id="10020961at2759"/>
<dbReference type="EMBL" id="CP001326">
    <property type="protein sequence ID" value="ACO63874.1"/>
    <property type="molecule type" value="Genomic_DNA"/>
</dbReference>
<dbReference type="Gene3D" id="1.10.238.10">
    <property type="entry name" value="EF-hand"/>
    <property type="match status" value="1"/>
</dbReference>
<feature type="compositionally biased region" description="Low complexity" evidence="1">
    <location>
        <begin position="245"/>
        <end position="260"/>
    </location>
</feature>
<protein>
    <recommendedName>
        <fullName evidence="3">EF hand associated type-2 domain-containing protein</fullName>
    </recommendedName>
</protein>
<feature type="compositionally biased region" description="Basic residues" evidence="1">
    <location>
        <begin position="159"/>
        <end position="168"/>
    </location>
</feature>
<feature type="region of interest" description="Disordered" evidence="1">
    <location>
        <begin position="158"/>
        <end position="269"/>
    </location>
</feature>
<evidence type="ECO:0000256" key="1">
    <source>
        <dbReference type="SAM" id="MobiDB-lite"/>
    </source>
</evidence>
<organism evidence="4 5">
    <name type="scientific">Micromonas commoda (strain RCC299 / NOUM17 / CCMP2709)</name>
    <name type="common">Picoplanktonic green alga</name>
    <dbReference type="NCBI Taxonomy" id="296587"/>
    <lineage>
        <taxon>Eukaryota</taxon>
        <taxon>Viridiplantae</taxon>
        <taxon>Chlorophyta</taxon>
        <taxon>Mamiellophyceae</taxon>
        <taxon>Mamiellales</taxon>
        <taxon>Mamiellaceae</taxon>
        <taxon>Micromonas</taxon>
    </lineage>
</organism>
<dbReference type="STRING" id="296587.C1E6V9"/>
<name>C1E6V9_MICCC</name>
<feature type="domain" description="EF hand associated type-2" evidence="3">
    <location>
        <begin position="406"/>
        <end position="446"/>
    </location>
</feature>
<feature type="region of interest" description="Disordered" evidence="1">
    <location>
        <begin position="446"/>
        <end position="474"/>
    </location>
</feature>
<dbReference type="eggNOG" id="KOG1707">
    <property type="taxonomic scope" value="Eukaryota"/>
</dbReference>
<evidence type="ECO:0000313" key="4">
    <source>
        <dbReference type="EMBL" id="ACO63874.1"/>
    </source>
</evidence>
<evidence type="ECO:0000259" key="3">
    <source>
        <dbReference type="Pfam" id="PF08356"/>
    </source>
</evidence>
<evidence type="ECO:0000256" key="2">
    <source>
        <dbReference type="SAM" id="Phobius"/>
    </source>
</evidence>
<dbReference type="AlphaFoldDB" id="C1E6V9"/>
<dbReference type="Gene3D" id="3.40.50.300">
    <property type="entry name" value="P-loop containing nucleotide triphosphate hydrolases"/>
    <property type="match status" value="1"/>
</dbReference>
<dbReference type="Proteomes" id="UP000002009">
    <property type="component" value="Chromosome 5"/>
</dbReference>
<dbReference type="Pfam" id="PF08356">
    <property type="entry name" value="EF_assoc_2"/>
    <property type="match status" value="1"/>
</dbReference>
<dbReference type="PRINTS" id="PR00830">
    <property type="entry name" value="ENDOLAPTASE"/>
</dbReference>
<keyword evidence="2" id="KW-1133">Transmembrane helix</keyword>
<dbReference type="InterPro" id="IPR013567">
    <property type="entry name" value="EF_hand_assoc_2"/>
</dbReference>